<reference evidence="1" key="1">
    <citation type="submission" date="2022-04" db="EMBL/GenBank/DDBJ databases">
        <title>Carnegiea gigantea Genome sequencing and assembly v2.</title>
        <authorList>
            <person name="Copetti D."/>
            <person name="Sanderson M.J."/>
            <person name="Burquez A."/>
            <person name="Wojciechowski M.F."/>
        </authorList>
    </citation>
    <scope>NUCLEOTIDE SEQUENCE</scope>
    <source>
        <strain evidence="1">SGP5-SGP5p</strain>
        <tissue evidence="1">Aerial part</tissue>
    </source>
</reference>
<proteinExistence type="predicted"/>
<dbReference type="AlphaFoldDB" id="A0A9Q1GM48"/>
<evidence type="ECO:0000313" key="2">
    <source>
        <dbReference type="Proteomes" id="UP001153076"/>
    </source>
</evidence>
<sequence>MKDRFNCNEDLSRRCSNFKFWIENNHLLYLGFTGPYYTWARGNFIEIKKCARLDQGLCNEQWRLAVEEANCLKEIWKYDTLLYPLLSQVSKALDEWNKCLFGMGIGTLTDTIYTLSFEGKSIELNSFQTNKEFEALSKLERFITFHRGKSQGLNKREDLAFE</sequence>
<gene>
    <name evidence="1" type="ORF">Cgig2_033904</name>
</gene>
<evidence type="ECO:0000313" key="1">
    <source>
        <dbReference type="EMBL" id="KAJ8421530.1"/>
    </source>
</evidence>
<organism evidence="1 2">
    <name type="scientific">Carnegiea gigantea</name>
    <dbReference type="NCBI Taxonomy" id="171969"/>
    <lineage>
        <taxon>Eukaryota</taxon>
        <taxon>Viridiplantae</taxon>
        <taxon>Streptophyta</taxon>
        <taxon>Embryophyta</taxon>
        <taxon>Tracheophyta</taxon>
        <taxon>Spermatophyta</taxon>
        <taxon>Magnoliopsida</taxon>
        <taxon>eudicotyledons</taxon>
        <taxon>Gunneridae</taxon>
        <taxon>Pentapetalae</taxon>
        <taxon>Caryophyllales</taxon>
        <taxon>Cactineae</taxon>
        <taxon>Cactaceae</taxon>
        <taxon>Cactoideae</taxon>
        <taxon>Echinocereeae</taxon>
        <taxon>Carnegiea</taxon>
    </lineage>
</organism>
<dbReference type="EMBL" id="JAKOGI010002685">
    <property type="protein sequence ID" value="KAJ8421530.1"/>
    <property type="molecule type" value="Genomic_DNA"/>
</dbReference>
<dbReference type="Proteomes" id="UP001153076">
    <property type="component" value="Unassembled WGS sequence"/>
</dbReference>
<comment type="caution">
    <text evidence="1">The sequence shown here is derived from an EMBL/GenBank/DDBJ whole genome shotgun (WGS) entry which is preliminary data.</text>
</comment>
<protein>
    <submittedName>
        <fullName evidence="1">Uncharacterized protein</fullName>
    </submittedName>
</protein>
<dbReference type="OrthoDB" id="1113909at2759"/>
<accession>A0A9Q1GM48</accession>
<keyword evidence="2" id="KW-1185">Reference proteome</keyword>
<name>A0A9Q1GM48_9CARY</name>